<dbReference type="EMBL" id="LGUC01000001">
    <property type="protein sequence ID" value="KPN29709.1"/>
    <property type="molecule type" value="Genomic_DNA"/>
</dbReference>
<sequence length="183" mass="18444">MAAGPAVGVEAGRCGQVERVVEAVELSDGVASELGDRVGNVGRVAVGDDQPRRRSGVVGLGQRFEFVAGDGRGAVGIEVGVDRERGVPAGLALDCGVEPDQQVLVDRPAGGRDPLGDAGREVGRAHPPLPGVSVVDADDGHGRRQAVWGKGVSRRAPVGGASGRRTGESADSAAVGGHNAYMA</sequence>
<feature type="compositionally biased region" description="Basic and acidic residues" evidence="1">
    <location>
        <begin position="114"/>
        <end position="124"/>
    </location>
</feature>
<proteinExistence type="predicted"/>
<dbReference type="Proteomes" id="UP000050535">
    <property type="component" value="Unassembled WGS sequence"/>
</dbReference>
<dbReference type="STRING" id="699431.SY89_00424"/>
<gene>
    <name evidence="2" type="ORF">SY89_00424</name>
</gene>
<dbReference type="AlphaFoldDB" id="A0A0P7HSQ2"/>
<name>A0A0P7HSQ2_9EURY</name>
<evidence type="ECO:0000313" key="3">
    <source>
        <dbReference type="Proteomes" id="UP000050535"/>
    </source>
</evidence>
<feature type="region of interest" description="Disordered" evidence="1">
    <location>
        <begin position="105"/>
        <end position="183"/>
    </location>
</feature>
<evidence type="ECO:0000313" key="2">
    <source>
        <dbReference type="EMBL" id="KPN29709.1"/>
    </source>
</evidence>
<accession>A0A0P7HSQ2</accession>
<evidence type="ECO:0000256" key="1">
    <source>
        <dbReference type="SAM" id="MobiDB-lite"/>
    </source>
</evidence>
<comment type="caution">
    <text evidence="2">The sequence shown here is derived from an EMBL/GenBank/DDBJ whole genome shotgun (WGS) entry which is preliminary data.</text>
</comment>
<protein>
    <submittedName>
        <fullName evidence="2">Uncharacterized protein</fullName>
    </submittedName>
</protein>
<reference evidence="3" key="1">
    <citation type="submission" date="2013-11" db="EMBL/GenBank/DDBJ databases">
        <authorList>
            <person name="Hoang H.T."/>
            <person name="Killian M.L."/>
            <person name="Madson D.M."/>
            <person name="Arruda P.H.E."/>
            <person name="Sun D."/>
            <person name="Schwartz K.J."/>
            <person name="Yoon K."/>
        </authorList>
    </citation>
    <scope>NUCLEOTIDE SEQUENCE [LARGE SCALE GENOMIC DNA]</scope>
    <source>
        <strain evidence="3">CDK2</strain>
    </source>
</reference>
<organism evidence="2 3">
    <name type="scientific">Halolamina pelagica</name>
    <dbReference type="NCBI Taxonomy" id="699431"/>
    <lineage>
        <taxon>Archaea</taxon>
        <taxon>Methanobacteriati</taxon>
        <taxon>Methanobacteriota</taxon>
        <taxon>Stenosarchaea group</taxon>
        <taxon>Halobacteria</taxon>
        <taxon>Halobacteriales</taxon>
        <taxon>Haloferacaceae</taxon>
    </lineage>
</organism>
<keyword evidence="3" id="KW-1185">Reference proteome</keyword>